<evidence type="ECO:0000259" key="2">
    <source>
        <dbReference type="Pfam" id="PF01755"/>
    </source>
</evidence>
<evidence type="ECO:0000256" key="1">
    <source>
        <dbReference type="SAM" id="MobiDB-lite"/>
    </source>
</evidence>
<protein>
    <recommendedName>
        <fullName evidence="2">Glycosyl transferase family 25 domain-containing protein</fullName>
    </recommendedName>
</protein>
<sequence length="334" mass="36492">MATPTGTASPATGKCTGAAAVAIVPAALQSGELRRRVTGKRPAPADRSCEASSTPNVQRASKEPMRTLVINLDRRKDRWESMRSRLNSLEGWETFPLRLERFPATDGSVDEVPTETISQTWTTDRNAKYDGRPGYRVGVQLQMTPGERGCAMSHVRAWRSVAASTCGKPVLILEDDAVPSPTTFLKRLARSVPRAAAAEADLVYLGYIKGAPWRRQVAPGLHEAEYLWTTVSYVLWPSGARKLLACLPVDEPIDNFMGWLTSQRRVLALAAVPQMVTQELEWDQGSDVPHSDVLLETVACNSAIASCEDRGMWAERSGFLAACKPSQAGHMQVS</sequence>
<reference evidence="3" key="1">
    <citation type="submission" date="2021-02" db="EMBL/GenBank/DDBJ databases">
        <authorList>
            <person name="Dougan E. K."/>
            <person name="Rhodes N."/>
            <person name="Thang M."/>
            <person name="Chan C."/>
        </authorList>
    </citation>
    <scope>NUCLEOTIDE SEQUENCE</scope>
</reference>
<name>A0A813G498_POLGL</name>
<keyword evidence="4" id="KW-1185">Reference proteome</keyword>
<dbReference type="Proteomes" id="UP000654075">
    <property type="component" value="Unassembled WGS sequence"/>
</dbReference>
<feature type="domain" description="Glycosyl transferase family 25" evidence="2">
    <location>
        <begin position="66"/>
        <end position="257"/>
    </location>
</feature>
<dbReference type="OrthoDB" id="433738at2759"/>
<dbReference type="AlphaFoldDB" id="A0A813G498"/>
<organism evidence="3 4">
    <name type="scientific">Polarella glacialis</name>
    <name type="common">Dinoflagellate</name>
    <dbReference type="NCBI Taxonomy" id="89957"/>
    <lineage>
        <taxon>Eukaryota</taxon>
        <taxon>Sar</taxon>
        <taxon>Alveolata</taxon>
        <taxon>Dinophyceae</taxon>
        <taxon>Suessiales</taxon>
        <taxon>Suessiaceae</taxon>
        <taxon>Polarella</taxon>
    </lineage>
</organism>
<feature type="compositionally biased region" description="Polar residues" evidence="1">
    <location>
        <begin position="50"/>
        <end position="59"/>
    </location>
</feature>
<comment type="caution">
    <text evidence="3">The sequence shown here is derived from an EMBL/GenBank/DDBJ whole genome shotgun (WGS) entry which is preliminary data.</text>
</comment>
<dbReference type="EMBL" id="CAJNNV010026243">
    <property type="protein sequence ID" value="CAE8617667.1"/>
    <property type="molecule type" value="Genomic_DNA"/>
</dbReference>
<gene>
    <name evidence="3" type="ORF">PGLA1383_LOCUS35327</name>
</gene>
<dbReference type="InterPro" id="IPR002654">
    <property type="entry name" value="Glyco_trans_25"/>
</dbReference>
<evidence type="ECO:0000313" key="3">
    <source>
        <dbReference type="EMBL" id="CAE8617667.1"/>
    </source>
</evidence>
<evidence type="ECO:0000313" key="4">
    <source>
        <dbReference type="Proteomes" id="UP000654075"/>
    </source>
</evidence>
<proteinExistence type="predicted"/>
<dbReference type="Pfam" id="PF01755">
    <property type="entry name" value="Glyco_transf_25"/>
    <property type="match status" value="1"/>
</dbReference>
<feature type="region of interest" description="Disordered" evidence="1">
    <location>
        <begin position="33"/>
        <end position="63"/>
    </location>
</feature>
<accession>A0A813G498</accession>
<dbReference type="CDD" id="cd06532">
    <property type="entry name" value="Glyco_transf_25"/>
    <property type="match status" value="1"/>
</dbReference>